<dbReference type="InterPro" id="IPR040354">
    <property type="entry name" value="TCTN1-3"/>
</dbReference>
<feature type="transmembrane region" description="Helical" evidence="1">
    <location>
        <begin position="447"/>
        <end position="469"/>
    </location>
</feature>
<dbReference type="InterPro" id="IPR057724">
    <property type="entry name" value="TCTN1-3_N"/>
</dbReference>
<evidence type="ECO:0000259" key="2">
    <source>
        <dbReference type="Pfam" id="PF25752"/>
    </source>
</evidence>
<reference evidence="3" key="1">
    <citation type="submission" date="2020-11" db="EMBL/GenBank/DDBJ databases">
        <authorList>
            <person name="Tran Van P."/>
        </authorList>
    </citation>
    <scope>NUCLEOTIDE SEQUENCE</scope>
</reference>
<dbReference type="EMBL" id="OB795956">
    <property type="protein sequence ID" value="CAD7432891.1"/>
    <property type="molecule type" value="Genomic_DNA"/>
</dbReference>
<evidence type="ECO:0000256" key="1">
    <source>
        <dbReference type="SAM" id="Phobius"/>
    </source>
</evidence>
<name>A0A7R9HSL9_9NEOP</name>
<dbReference type="PANTHER" id="PTHR14611">
    <property type="entry name" value="TECTONIC FAMILY MEMBER"/>
    <property type="match status" value="1"/>
</dbReference>
<dbReference type="GO" id="GO:0060271">
    <property type="term" value="P:cilium assembly"/>
    <property type="evidence" value="ECO:0007669"/>
    <property type="project" value="TreeGrafter"/>
</dbReference>
<evidence type="ECO:0000313" key="3">
    <source>
        <dbReference type="EMBL" id="CAD7432891.1"/>
    </source>
</evidence>
<dbReference type="GO" id="GO:0035869">
    <property type="term" value="C:ciliary transition zone"/>
    <property type="evidence" value="ECO:0007669"/>
    <property type="project" value="TreeGrafter"/>
</dbReference>
<dbReference type="Pfam" id="PF25752">
    <property type="entry name" value="DUF1619_N"/>
    <property type="match status" value="1"/>
</dbReference>
<keyword evidence="1" id="KW-0472">Membrane</keyword>
<organism evidence="3">
    <name type="scientific">Timema monikensis</name>
    <dbReference type="NCBI Taxonomy" id="170555"/>
    <lineage>
        <taxon>Eukaryota</taxon>
        <taxon>Metazoa</taxon>
        <taxon>Ecdysozoa</taxon>
        <taxon>Arthropoda</taxon>
        <taxon>Hexapoda</taxon>
        <taxon>Insecta</taxon>
        <taxon>Pterygota</taxon>
        <taxon>Neoptera</taxon>
        <taxon>Polyneoptera</taxon>
        <taxon>Phasmatodea</taxon>
        <taxon>Timematodea</taxon>
        <taxon>Timematoidea</taxon>
        <taxon>Timematidae</taxon>
        <taxon>Timema</taxon>
    </lineage>
</organism>
<dbReference type="PANTHER" id="PTHR14611:SF2">
    <property type="entry name" value="TECTONIC"/>
    <property type="match status" value="1"/>
</dbReference>
<feature type="domain" description="Tectonic-1-3 N-terminal" evidence="2">
    <location>
        <begin position="102"/>
        <end position="141"/>
    </location>
</feature>
<keyword evidence="1" id="KW-0812">Transmembrane</keyword>
<keyword evidence="1" id="KW-1133">Transmembrane helix</keyword>
<sequence length="505" mass="56166">MAKNLSQCSIKRNNTKTITNQTAQPTLREQHTTGSLCIHGDQDLELSLRRLHRYPSRPFGQIYTGSRFLCVVCDFPIHPINWSLATVKGSSPRERAYFHPAYSEVASSPCDLTENFCDISCCSDQDCSEDQKSSFTCSINKQNTDMGNITEEEILPVSFSGNPGYEVSRPLVAVMNNSLENDTSTVWKQGMVGVWSKGGICMIRPESLPESYSVHHTAVPFIIPSGIVVLSDGISESAVSNVLGSVREVISVLVPPGVIESCEAGEGFVDVSERICKRLRTDLGPQNKPVTENLRIMIVDSSSRSPSYFMRMRNVICLKMEDGKIACQANIKEYIDSACQHSSGKVRGRSGTLSKGISSLRLSNQLKMFVELTSHFTLPVFNFPGTVKVRPTVCVVLPRSPSQQANGKQALAKANMRTAVRVFRCGMGEPDVLSRFFPTQFMRSKGMFWRLYSLCSCIMVHSVLFFCIISSSLSRRFFSQSRYQRSSQSHTKGLSENNKLFGENR</sequence>
<proteinExistence type="predicted"/>
<gene>
    <name evidence="3" type="ORF">TMSB3V08_LOCUS9584</name>
</gene>
<protein>
    <recommendedName>
        <fullName evidence="2">Tectonic-1-3 N-terminal domain-containing protein</fullName>
    </recommendedName>
</protein>
<dbReference type="AlphaFoldDB" id="A0A7R9HSL9"/>
<accession>A0A7R9HSL9</accession>